<dbReference type="AlphaFoldDB" id="A0A0M8NX86"/>
<keyword evidence="2" id="KW-1185">Reference proteome</keyword>
<dbReference type="Proteomes" id="UP000037696">
    <property type="component" value="Unassembled WGS sequence"/>
</dbReference>
<accession>A0A0M8NX86</accession>
<dbReference type="EMBL" id="LHQQ01000669">
    <property type="protein sequence ID" value="KOS36161.1"/>
    <property type="molecule type" value="Genomic_DNA"/>
</dbReference>
<proteinExistence type="predicted"/>
<comment type="caution">
    <text evidence="1">The sequence shown here is derived from an EMBL/GenBank/DDBJ whole genome shotgun (WGS) entry which is preliminary data.</text>
</comment>
<name>A0A0M8NX86_9EURO</name>
<evidence type="ECO:0000313" key="1">
    <source>
        <dbReference type="EMBL" id="KOS36161.1"/>
    </source>
</evidence>
<protein>
    <submittedName>
        <fullName evidence="1">Uncharacterized protein</fullName>
    </submittedName>
</protein>
<gene>
    <name evidence="1" type="ORF">ACN38_g13128</name>
</gene>
<sequence>MPFLSVGFVFEKSDFGQSHRHNLRHIVGLGDFDGDGIVSVGGAGAGFAAPRLCEPLLLRMGSEYGISVGLPSPFSESDIVSSIVGVMINRLKVYPVWIES</sequence>
<organism evidence="1 2">
    <name type="scientific">Penicillium nordicum</name>
    <dbReference type="NCBI Taxonomy" id="229535"/>
    <lineage>
        <taxon>Eukaryota</taxon>
        <taxon>Fungi</taxon>
        <taxon>Dikarya</taxon>
        <taxon>Ascomycota</taxon>
        <taxon>Pezizomycotina</taxon>
        <taxon>Eurotiomycetes</taxon>
        <taxon>Eurotiomycetidae</taxon>
        <taxon>Eurotiales</taxon>
        <taxon>Aspergillaceae</taxon>
        <taxon>Penicillium</taxon>
    </lineage>
</organism>
<reference evidence="1 2" key="1">
    <citation type="submission" date="2015-08" db="EMBL/GenBank/DDBJ databases">
        <title>Genome sequencing of Penicillium nordicum.</title>
        <authorList>
            <person name="Nguyen H.D."/>
            <person name="Seifert K.A."/>
        </authorList>
    </citation>
    <scope>NUCLEOTIDE SEQUENCE [LARGE SCALE GENOMIC DNA]</scope>
    <source>
        <strain evidence="1 2">DAOMC 185683</strain>
    </source>
</reference>
<evidence type="ECO:0000313" key="2">
    <source>
        <dbReference type="Proteomes" id="UP000037696"/>
    </source>
</evidence>